<feature type="region of interest" description="Disordered" evidence="1">
    <location>
        <begin position="1"/>
        <end position="22"/>
    </location>
</feature>
<name>A0A9W6UL73_9ACTN</name>
<dbReference type="Proteomes" id="UP001165092">
    <property type="component" value="Unassembled WGS sequence"/>
</dbReference>
<organism evidence="3 4">
    <name type="scientific">Nocardiopsis ansamitocini</name>
    <dbReference type="NCBI Taxonomy" id="1670832"/>
    <lineage>
        <taxon>Bacteria</taxon>
        <taxon>Bacillati</taxon>
        <taxon>Actinomycetota</taxon>
        <taxon>Actinomycetes</taxon>
        <taxon>Streptosporangiales</taxon>
        <taxon>Nocardiopsidaceae</taxon>
        <taxon>Nocardiopsis</taxon>
    </lineage>
</organism>
<accession>A0A9W6UL73</accession>
<comment type="caution">
    <text evidence="3">The sequence shown here is derived from an EMBL/GenBank/DDBJ whole genome shotgun (WGS) entry which is preliminary data.</text>
</comment>
<dbReference type="InterPro" id="IPR007331">
    <property type="entry name" value="Htaa"/>
</dbReference>
<proteinExistence type="predicted"/>
<feature type="compositionally biased region" description="Pro residues" evidence="1">
    <location>
        <begin position="1"/>
        <end position="10"/>
    </location>
</feature>
<evidence type="ECO:0000313" key="3">
    <source>
        <dbReference type="EMBL" id="GLU50432.1"/>
    </source>
</evidence>
<gene>
    <name evidence="3" type="ORF">Nans01_47830</name>
</gene>
<keyword evidence="4" id="KW-1185">Reference proteome</keyword>
<protein>
    <recommendedName>
        <fullName evidence="2">Htaa domain-containing protein</fullName>
    </recommendedName>
</protein>
<sequence length="159" mass="16004">MRTGHVPPPKGRTRYGPAPASPALADASAVTGGNGTCGVKESFRSYISGPIAKDESTPTGGATRATDGTFVFPVLSGEHDVATGDTTVSFGGGVLFQGHDHGGGAPLLQLTLREPRVEIVGTTGTLSADVVSKALDAGELVDYPDVTPAALDLSGTTAR</sequence>
<feature type="domain" description="Htaa" evidence="2">
    <location>
        <begin position="38"/>
        <end position="157"/>
    </location>
</feature>
<reference evidence="3" key="1">
    <citation type="submission" date="2023-02" db="EMBL/GenBank/DDBJ databases">
        <title>Nocardiopsis ansamitocini NBRC 112285.</title>
        <authorList>
            <person name="Ichikawa N."/>
            <person name="Sato H."/>
            <person name="Tonouchi N."/>
        </authorList>
    </citation>
    <scope>NUCLEOTIDE SEQUENCE</scope>
    <source>
        <strain evidence="3">NBRC 112285</strain>
    </source>
</reference>
<evidence type="ECO:0000259" key="2">
    <source>
        <dbReference type="Pfam" id="PF04213"/>
    </source>
</evidence>
<dbReference type="Pfam" id="PF04213">
    <property type="entry name" value="HtaA"/>
    <property type="match status" value="1"/>
</dbReference>
<evidence type="ECO:0000313" key="4">
    <source>
        <dbReference type="Proteomes" id="UP001165092"/>
    </source>
</evidence>
<evidence type="ECO:0000256" key="1">
    <source>
        <dbReference type="SAM" id="MobiDB-lite"/>
    </source>
</evidence>
<dbReference type="AlphaFoldDB" id="A0A9W6UL73"/>
<dbReference type="EMBL" id="BSQG01000014">
    <property type="protein sequence ID" value="GLU50432.1"/>
    <property type="molecule type" value="Genomic_DNA"/>
</dbReference>